<comment type="caution">
    <text evidence="2">The sequence shown here is derived from an EMBL/GenBank/DDBJ whole genome shotgun (WGS) entry which is preliminary data.</text>
</comment>
<reference evidence="2 3" key="1">
    <citation type="journal article" date="2016" name="Genome Biol. Evol.">
        <title>Gene Family Evolution Reflects Adaptation to Soil Environmental Stressors in the Genome of the Collembolan Orchesella cincta.</title>
        <authorList>
            <person name="Faddeeva-Vakhrusheva A."/>
            <person name="Derks M.F."/>
            <person name="Anvar S.Y."/>
            <person name="Agamennone V."/>
            <person name="Suring W."/>
            <person name="Smit S."/>
            <person name="van Straalen N.M."/>
            <person name="Roelofs D."/>
        </authorList>
    </citation>
    <scope>NUCLEOTIDE SEQUENCE [LARGE SCALE GENOMIC DNA]</scope>
    <source>
        <tissue evidence="2">Mixed pool</tissue>
    </source>
</reference>
<dbReference type="Proteomes" id="UP000094527">
    <property type="component" value="Unassembled WGS sequence"/>
</dbReference>
<evidence type="ECO:0000256" key="1">
    <source>
        <dbReference type="SAM" id="MobiDB-lite"/>
    </source>
</evidence>
<protein>
    <submittedName>
        <fullName evidence="2">Uncharacterized protein</fullName>
    </submittedName>
</protein>
<dbReference type="EMBL" id="LJIJ01000413">
    <property type="protein sequence ID" value="ODM97755.1"/>
    <property type="molecule type" value="Genomic_DNA"/>
</dbReference>
<evidence type="ECO:0000313" key="2">
    <source>
        <dbReference type="EMBL" id="ODM97755.1"/>
    </source>
</evidence>
<evidence type="ECO:0000313" key="3">
    <source>
        <dbReference type="Proteomes" id="UP000094527"/>
    </source>
</evidence>
<organism evidence="2 3">
    <name type="scientific">Orchesella cincta</name>
    <name type="common">Springtail</name>
    <name type="synonym">Podura cincta</name>
    <dbReference type="NCBI Taxonomy" id="48709"/>
    <lineage>
        <taxon>Eukaryota</taxon>
        <taxon>Metazoa</taxon>
        <taxon>Ecdysozoa</taxon>
        <taxon>Arthropoda</taxon>
        <taxon>Hexapoda</taxon>
        <taxon>Collembola</taxon>
        <taxon>Entomobryomorpha</taxon>
        <taxon>Entomobryoidea</taxon>
        <taxon>Orchesellidae</taxon>
        <taxon>Orchesellinae</taxon>
        <taxon>Orchesella</taxon>
    </lineage>
</organism>
<dbReference type="AlphaFoldDB" id="A0A1D2MYM8"/>
<gene>
    <name evidence="2" type="ORF">Ocin01_08926</name>
</gene>
<sequence length="74" mass="8034">MAFSPSAAPRFELGRVGVVCGVTYSYMEPRARANILLPGSERSHPSAPFSTSPSLTPDQTASNPHHKLQQNIIR</sequence>
<name>A0A1D2MYM8_ORCCI</name>
<proteinExistence type="predicted"/>
<feature type="region of interest" description="Disordered" evidence="1">
    <location>
        <begin position="37"/>
        <end position="74"/>
    </location>
</feature>
<keyword evidence="3" id="KW-1185">Reference proteome</keyword>
<feature type="compositionally biased region" description="Polar residues" evidence="1">
    <location>
        <begin position="48"/>
        <end position="74"/>
    </location>
</feature>
<accession>A0A1D2MYM8</accession>